<keyword evidence="1" id="KW-0732">Signal</keyword>
<evidence type="ECO:0000313" key="3">
    <source>
        <dbReference type="Proteomes" id="UP000835052"/>
    </source>
</evidence>
<dbReference type="EMBL" id="CAJGYM010000022">
    <property type="protein sequence ID" value="CAD6191695.1"/>
    <property type="molecule type" value="Genomic_DNA"/>
</dbReference>
<reference evidence="2" key="1">
    <citation type="submission" date="2020-10" db="EMBL/GenBank/DDBJ databases">
        <authorList>
            <person name="Kikuchi T."/>
        </authorList>
    </citation>
    <scope>NUCLEOTIDE SEQUENCE</scope>
    <source>
        <strain evidence="2">NKZ352</strain>
    </source>
</reference>
<evidence type="ECO:0000313" key="2">
    <source>
        <dbReference type="EMBL" id="CAD6191695.1"/>
    </source>
</evidence>
<protein>
    <recommendedName>
        <fullName evidence="4">Peptidase A1 domain-containing protein</fullName>
    </recommendedName>
</protein>
<proteinExistence type="predicted"/>
<gene>
    <name evidence="2" type="ORF">CAUJ_LOCUS7614</name>
</gene>
<dbReference type="OrthoDB" id="5829808at2759"/>
<name>A0A8S1H8E8_9PELO</name>
<comment type="caution">
    <text evidence="2">The sequence shown here is derived from an EMBL/GenBank/DDBJ whole genome shotgun (WGS) entry which is preliminary data.</text>
</comment>
<accession>A0A8S1H8E8</accession>
<keyword evidence="3" id="KW-1185">Reference proteome</keyword>
<feature type="signal peptide" evidence="1">
    <location>
        <begin position="1"/>
        <end position="19"/>
    </location>
</feature>
<feature type="chain" id="PRO_5035858425" description="Peptidase A1 domain-containing protein" evidence="1">
    <location>
        <begin position="20"/>
        <end position="255"/>
    </location>
</feature>
<dbReference type="AlphaFoldDB" id="A0A8S1H8E8"/>
<evidence type="ECO:0000256" key="1">
    <source>
        <dbReference type="SAM" id="SignalP"/>
    </source>
</evidence>
<sequence length="255" mass="28084">MFQLLYLLSVFYSAPVVQSRAAYLRDRPRGLGLLQLPTGTADERTAPFLPGLYIAGNKLERKPQTVPDVHLPGQFAEFSGRSAFNPFTQAVSATYSEDISDSWGSGFAVSGVNALNLAVRRNFDAFADAVSQHDGTYQPFITAFTVGGEYDPSKIREVEGHMDLPIPGVNELFDLDGRGIFKGGGASFTIIELEYPLTLSDPAERGFYAQKHINWASDRHIGFGHVIPNINTFVIPKDKIMSRLIQNRLNPTMIG</sequence>
<organism evidence="2 3">
    <name type="scientific">Caenorhabditis auriculariae</name>
    <dbReference type="NCBI Taxonomy" id="2777116"/>
    <lineage>
        <taxon>Eukaryota</taxon>
        <taxon>Metazoa</taxon>
        <taxon>Ecdysozoa</taxon>
        <taxon>Nematoda</taxon>
        <taxon>Chromadorea</taxon>
        <taxon>Rhabditida</taxon>
        <taxon>Rhabditina</taxon>
        <taxon>Rhabditomorpha</taxon>
        <taxon>Rhabditoidea</taxon>
        <taxon>Rhabditidae</taxon>
        <taxon>Peloderinae</taxon>
        <taxon>Caenorhabditis</taxon>
    </lineage>
</organism>
<dbReference type="Proteomes" id="UP000835052">
    <property type="component" value="Unassembled WGS sequence"/>
</dbReference>
<evidence type="ECO:0008006" key="4">
    <source>
        <dbReference type="Google" id="ProtNLM"/>
    </source>
</evidence>